<dbReference type="PANTHER" id="PTHR43065:SF10">
    <property type="entry name" value="PEROXIDE STRESS-ACTIVATED HISTIDINE KINASE MAK3"/>
    <property type="match status" value="1"/>
</dbReference>
<dbReference type="PRINTS" id="PR00344">
    <property type="entry name" value="BCTRLSENSOR"/>
</dbReference>
<feature type="transmembrane region" description="Helical" evidence="10">
    <location>
        <begin position="218"/>
        <end position="237"/>
    </location>
</feature>
<keyword evidence="10" id="KW-0812">Transmembrane</keyword>
<dbReference type="SMART" id="SM00387">
    <property type="entry name" value="HATPase_c"/>
    <property type="match status" value="1"/>
</dbReference>
<evidence type="ECO:0000256" key="6">
    <source>
        <dbReference type="ARBA" id="ARBA00022777"/>
    </source>
</evidence>
<dbReference type="InterPro" id="IPR004358">
    <property type="entry name" value="Sig_transdc_His_kin-like_C"/>
</dbReference>
<feature type="transmembrane region" description="Helical" evidence="10">
    <location>
        <begin position="83"/>
        <end position="105"/>
    </location>
</feature>
<dbReference type="PROSITE" id="PS50109">
    <property type="entry name" value="HIS_KIN"/>
    <property type="match status" value="1"/>
</dbReference>
<evidence type="ECO:0000256" key="7">
    <source>
        <dbReference type="ARBA" id="ARBA00022840"/>
    </source>
</evidence>
<feature type="domain" description="Histidine kinase" evidence="11">
    <location>
        <begin position="266"/>
        <end position="470"/>
    </location>
</feature>
<feature type="transmembrane region" description="Helical" evidence="10">
    <location>
        <begin position="156"/>
        <end position="174"/>
    </location>
</feature>
<dbReference type="GO" id="GO:0000160">
    <property type="term" value="P:phosphorelay signal transduction system"/>
    <property type="evidence" value="ECO:0007669"/>
    <property type="project" value="UniProtKB-KW"/>
</dbReference>
<dbReference type="EMBL" id="AAXG02000049">
    <property type="protein sequence ID" value="EDM97718.1"/>
    <property type="molecule type" value="Genomic_DNA"/>
</dbReference>
<dbReference type="Proteomes" id="UP000003639">
    <property type="component" value="Unassembled WGS sequence"/>
</dbReference>
<evidence type="ECO:0000256" key="8">
    <source>
        <dbReference type="ARBA" id="ARBA00023012"/>
    </source>
</evidence>
<feature type="region of interest" description="Disordered" evidence="9">
    <location>
        <begin position="470"/>
        <end position="491"/>
    </location>
</feature>
<dbReference type="PANTHER" id="PTHR43065">
    <property type="entry name" value="SENSOR HISTIDINE KINASE"/>
    <property type="match status" value="1"/>
</dbReference>
<dbReference type="OrthoDB" id="9797586at2"/>
<dbReference type="InterPro" id="IPR005467">
    <property type="entry name" value="His_kinase_dom"/>
</dbReference>
<evidence type="ECO:0000313" key="13">
    <source>
        <dbReference type="Proteomes" id="UP000003639"/>
    </source>
</evidence>
<proteinExistence type="predicted"/>
<dbReference type="InterPro" id="IPR003594">
    <property type="entry name" value="HATPase_dom"/>
</dbReference>
<keyword evidence="3" id="KW-0597">Phosphoprotein</keyword>
<reference evidence="12 13" key="1">
    <citation type="submission" date="2007-04" db="EMBL/GenBank/DDBJ databases">
        <authorList>
            <person name="Fulton L."/>
            <person name="Clifton S."/>
            <person name="Fulton B."/>
            <person name="Xu J."/>
            <person name="Minx P."/>
            <person name="Pepin K.H."/>
            <person name="Johnson M."/>
            <person name="Thiruvilangam P."/>
            <person name="Bhonagiri V."/>
            <person name="Nash W.E."/>
            <person name="Mardis E.R."/>
            <person name="Wilson R.K."/>
        </authorList>
    </citation>
    <scope>NUCLEOTIDE SEQUENCE [LARGE SCALE GENOMIC DNA]</scope>
    <source>
        <strain evidence="12 13">ATCC 29799</strain>
    </source>
</reference>
<dbReference type="Pfam" id="PF02518">
    <property type="entry name" value="HATPase_c"/>
    <property type="match status" value="1"/>
</dbReference>
<dbReference type="STRING" id="411467.BACCAP_04577"/>
<evidence type="ECO:0000256" key="9">
    <source>
        <dbReference type="SAM" id="MobiDB-lite"/>
    </source>
</evidence>
<dbReference type="GO" id="GO:0005524">
    <property type="term" value="F:ATP binding"/>
    <property type="evidence" value="ECO:0007669"/>
    <property type="project" value="UniProtKB-KW"/>
</dbReference>
<sequence>MEQTAWTGVMMDGLPGEMLLVLAFLLWMVFGLILVSNPRNPLNQWCFASGMLFSVGALKEFIFYSLGPKLVQKGIWTAAFSNALYSVLSAVFYYLTMPTVVVFCLYFHRLGQTNRCLFRHLRPMVYLPALAMAIIFPCTRILSLQHETAFCLAVGIYNWCYGLAGTGILIHVLISERLSANFRQRSLAAVSLLVPLWFWMLSAFPYHALGIPNLSKVWQLNLVVILFVLFYYIYHAFRGGIWGIRFRRETYDWSSGKQVLQKNAQFVNHALKNDLAKIEWCTDFLAAQGASAREVEILRRSASHLKEFISRTQLYSQEITLAPEACDVGMLLQGLAEEHALAGTRAAVRVVCCDSEPLLCDGAHLEEALRNLLLNAVDAAGEKGEVTLSYCSLPNRRRAVITVSDNGCGMDAETAKYIFEPYYTTKNGEKNLGLGLYYCWNVMNAHGGSIRVSSEPGAGSTFMLLFPIKRPKRKKEAGNGADPHSGRGGRP</sequence>
<keyword evidence="5" id="KW-0547">Nucleotide-binding</keyword>
<dbReference type="SUPFAM" id="SSF55874">
    <property type="entry name" value="ATPase domain of HSP90 chaperone/DNA topoisomerase II/histidine kinase"/>
    <property type="match status" value="1"/>
</dbReference>
<dbReference type="eggNOG" id="COG4191">
    <property type="taxonomic scope" value="Bacteria"/>
</dbReference>
<feature type="transmembrane region" description="Helical" evidence="10">
    <location>
        <begin position="125"/>
        <end position="144"/>
    </location>
</feature>
<keyword evidence="7" id="KW-0067">ATP-binding</keyword>
<dbReference type="AlphaFoldDB" id="A6P247"/>
<keyword evidence="4" id="KW-0808">Transferase</keyword>
<dbReference type="Gene3D" id="3.30.565.10">
    <property type="entry name" value="Histidine kinase-like ATPase, C-terminal domain"/>
    <property type="match status" value="1"/>
</dbReference>
<dbReference type="GO" id="GO:0004673">
    <property type="term" value="F:protein histidine kinase activity"/>
    <property type="evidence" value="ECO:0007669"/>
    <property type="project" value="UniProtKB-EC"/>
</dbReference>
<name>A6P247_9FIRM</name>
<evidence type="ECO:0000313" key="12">
    <source>
        <dbReference type="EMBL" id="EDM97718.1"/>
    </source>
</evidence>
<keyword evidence="8" id="KW-0902">Two-component regulatory system</keyword>
<organism evidence="12 13">
    <name type="scientific">Pseudoflavonifractor capillosus ATCC 29799</name>
    <dbReference type="NCBI Taxonomy" id="411467"/>
    <lineage>
        <taxon>Bacteria</taxon>
        <taxon>Bacillati</taxon>
        <taxon>Bacillota</taxon>
        <taxon>Clostridia</taxon>
        <taxon>Eubacteriales</taxon>
        <taxon>Oscillospiraceae</taxon>
        <taxon>Pseudoflavonifractor</taxon>
    </lineage>
</organism>
<keyword evidence="6 12" id="KW-0418">Kinase</keyword>
<dbReference type="EC" id="2.7.13.3" evidence="2"/>
<accession>A6P247</accession>
<dbReference type="InterPro" id="IPR036890">
    <property type="entry name" value="HATPase_C_sf"/>
</dbReference>
<dbReference type="RefSeq" id="WP_006575032.1">
    <property type="nucleotide sequence ID" value="NZ_AAXG02000049.1"/>
</dbReference>
<comment type="catalytic activity">
    <reaction evidence="1">
        <text>ATP + protein L-histidine = ADP + protein N-phospho-L-histidine.</text>
        <dbReference type="EC" id="2.7.13.3"/>
    </reaction>
</comment>
<feature type="transmembrane region" description="Helical" evidence="10">
    <location>
        <begin position="186"/>
        <end position="206"/>
    </location>
</feature>
<comment type="caution">
    <text evidence="12">The sequence shown here is derived from an EMBL/GenBank/DDBJ whole genome shotgun (WGS) entry which is preliminary data.</text>
</comment>
<reference evidence="12 13" key="2">
    <citation type="submission" date="2007-06" db="EMBL/GenBank/DDBJ databases">
        <title>Draft genome sequence of Pseudoflavonifractor capillosus ATCC 29799.</title>
        <authorList>
            <person name="Sudarsanam P."/>
            <person name="Ley R."/>
            <person name="Guruge J."/>
            <person name="Turnbaugh P.J."/>
            <person name="Mahowald M."/>
            <person name="Liep D."/>
            <person name="Gordon J."/>
        </authorList>
    </citation>
    <scope>NUCLEOTIDE SEQUENCE [LARGE SCALE GENOMIC DNA]</scope>
    <source>
        <strain evidence="12 13">ATCC 29799</strain>
    </source>
</reference>
<keyword evidence="10" id="KW-0472">Membrane</keyword>
<evidence type="ECO:0000256" key="10">
    <source>
        <dbReference type="SAM" id="Phobius"/>
    </source>
</evidence>
<evidence type="ECO:0000256" key="4">
    <source>
        <dbReference type="ARBA" id="ARBA00022679"/>
    </source>
</evidence>
<gene>
    <name evidence="12" type="ORF">BACCAP_04577</name>
</gene>
<evidence type="ECO:0000256" key="1">
    <source>
        <dbReference type="ARBA" id="ARBA00000085"/>
    </source>
</evidence>
<evidence type="ECO:0000256" key="2">
    <source>
        <dbReference type="ARBA" id="ARBA00012438"/>
    </source>
</evidence>
<feature type="transmembrane region" description="Helical" evidence="10">
    <location>
        <begin position="42"/>
        <end position="63"/>
    </location>
</feature>
<keyword evidence="13" id="KW-1185">Reference proteome</keyword>
<keyword evidence="10" id="KW-1133">Transmembrane helix</keyword>
<evidence type="ECO:0000259" key="11">
    <source>
        <dbReference type="PROSITE" id="PS50109"/>
    </source>
</evidence>
<protein>
    <recommendedName>
        <fullName evidence="2">histidine kinase</fullName>
        <ecNumber evidence="2">2.7.13.3</ecNumber>
    </recommendedName>
</protein>
<feature type="transmembrane region" description="Helical" evidence="10">
    <location>
        <begin position="18"/>
        <end position="35"/>
    </location>
</feature>
<evidence type="ECO:0000256" key="5">
    <source>
        <dbReference type="ARBA" id="ARBA00022741"/>
    </source>
</evidence>
<evidence type="ECO:0000256" key="3">
    <source>
        <dbReference type="ARBA" id="ARBA00022553"/>
    </source>
</evidence>